<protein>
    <submittedName>
        <fullName evidence="3">Putattive exported protein</fullName>
    </submittedName>
</protein>
<keyword evidence="4" id="KW-1185">Reference proteome</keyword>
<gene>
    <name evidence="3" type="ORF">SAMEA3906486_01791</name>
</gene>
<dbReference type="PIRSF" id="PIRSF017082">
    <property type="entry name" value="YflP"/>
    <property type="match status" value="1"/>
</dbReference>
<name>A0A157SC56_9BORD</name>
<dbReference type="Gene3D" id="3.40.190.10">
    <property type="entry name" value="Periplasmic binding protein-like II"/>
    <property type="match status" value="1"/>
</dbReference>
<comment type="similarity">
    <text evidence="1">Belongs to the UPF0065 (bug) family.</text>
</comment>
<keyword evidence="2" id="KW-0732">Signal</keyword>
<dbReference type="PANTHER" id="PTHR42928:SF5">
    <property type="entry name" value="BLR1237 PROTEIN"/>
    <property type="match status" value="1"/>
</dbReference>
<dbReference type="PROSITE" id="PS51318">
    <property type="entry name" value="TAT"/>
    <property type="match status" value="1"/>
</dbReference>
<sequence length="336" mass="35099">MTFRSPALSAARRTALLTGLAAVALAPFGPAWAQDAAAGFPKHAVTLVVPYTPGGPTDLTGRIIGEALSRKWGQPVIIENRPGAGGNIGSAMVAKAAPDGYTLVLGVTGSHAINKWLYKNLPYDPQKDFEPIGMAAIYANAILANPSVPANTLQELIALARKEPTKYSYGSDGNGAASHLSMELLKAQGKFEMTHIPYKGSAPLLNDLLGGTVPVGITGLPSAQPYLASGKLKLIAITSARDYSGNNYPTIASQGFAGFDTAAFSGIFAPKGTPRPLVDKMSADLAAVLGQADVKDKMNKLGLEVQPTTPQEFAAFQARQIEQWGEAVKLSGAQVD</sequence>
<evidence type="ECO:0000313" key="4">
    <source>
        <dbReference type="Proteomes" id="UP000076848"/>
    </source>
</evidence>
<proteinExistence type="inferred from homology"/>
<dbReference type="Pfam" id="PF03401">
    <property type="entry name" value="TctC"/>
    <property type="match status" value="1"/>
</dbReference>
<dbReference type="EMBL" id="FKIF01000003">
    <property type="protein sequence ID" value="SAI68015.1"/>
    <property type="molecule type" value="Genomic_DNA"/>
</dbReference>
<dbReference type="InterPro" id="IPR005064">
    <property type="entry name" value="BUG"/>
</dbReference>
<dbReference type="RefSeq" id="WP_066125956.1">
    <property type="nucleotide sequence ID" value="NZ_FKIF01000003.1"/>
</dbReference>
<dbReference type="Gene3D" id="3.40.190.150">
    <property type="entry name" value="Bordetella uptake gene, domain 1"/>
    <property type="match status" value="1"/>
</dbReference>
<dbReference type="OrthoDB" id="8678477at2"/>
<dbReference type="STRING" id="288768.SAMEA3906486_01791"/>
<dbReference type="InterPro" id="IPR042100">
    <property type="entry name" value="Bug_dom1"/>
</dbReference>
<evidence type="ECO:0000256" key="2">
    <source>
        <dbReference type="SAM" id="SignalP"/>
    </source>
</evidence>
<reference evidence="3 4" key="1">
    <citation type="submission" date="2016-04" db="EMBL/GenBank/DDBJ databases">
        <authorList>
            <consortium name="Pathogen Informatics"/>
        </authorList>
    </citation>
    <scope>NUCLEOTIDE SEQUENCE [LARGE SCALE GENOMIC DNA]</scope>
    <source>
        <strain evidence="3 4">H050680373</strain>
    </source>
</reference>
<dbReference type="Proteomes" id="UP000076848">
    <property type="component" value="Unassembled WGS sequence"/>
</dbReference>
<feature type="signal peptide" evidence="2">
    <location>
        <begin position="1"/>
        <end position="33"/>
    </location>
</feature>
<dbReference type="CDD" id="cd13578">
    <property type="entry name" value="PBP2_Bug27"/>
    <property type="match status" value="1"/>
</dbReference>
<dbReference type="InterPro" id="IPR006311">
    <property type="entry name" value="TAT_signal"/>
</dbReference>
<feature type="chain" id="PRO_5007616093" evidence="2">
    <location>
        <begin position="34"/>
        <end position="336"/>
    </location>
</feature>
<organism evidence="3 4">
    <name type="scientific">Bordetella ansorpii</name>
    <dbReference type="NCBI Taxonomy" id="288768"/>
    <lineage>
        <taxon>Bacteria</taxon>
        <taxon>Pseudomonadati</taxon>
        <taxon>Pseudomonadota</taxon>
        <taxon>Betaproteobacteria</taxon>
        <taxon>Burkholderiales</taxon>
        <taxon>Alcaligenaceae</taxon>
        <taxon>Bordetella</taxon>
    </lineage>
</organism>
<accession>A0A157SC56</accession>
<dbReference type="PANTHER" id="PTHR42928">
    <property type="entry name" value="TRICARBOXYLATE-BINDING PROTEIN"/>
    <property type="match status" value="1"/>
</dbReference>
<evidence type="ECO:0000256" key="1">
    <source>
        <dbReference type="ARBA" id="ARBA00006987"/>
    </source>
</evidence>
<evidence type="ECO:0000313" key="3">
    <source>
        <dbReference type="EMBL" id="SAI68015.1"/>
    </source>
</evidence>
<dbReference type="SUPFAM" id="SSF53850">
    <property type="entry name" value="Periplasmic binding protein-like II"/>
    <property type="match status" value="1"/>
</dbReference>
<dbReference type="AlphaFoldDB" id="A0A157SC56"/>